<accession>A0ABD1F972</accession>
<evidence type="ECO:0000313" key="4">
    <source>
        <dbReference type="EMBL" id="KAL1489233.1"/>
    </source>
</evidence>
<dbReference type="InterPro" id="IPR039353">
    <property type="entry name" value="TF_Adf1"/>
</dbReference>
<dbReference type="InterPro" id="IPR001005">
    <property type="entry name" value="SANT/Myb"/>
</dbReference>
<evidence type="ECO:0000313" key="6">
    <source>
        <dbReference type="Proteomes" id="UP001566132"/>
    </source>
</evidence>
<feature type="domain" description="MADF" evidence="2">
    <location>
        <begin position="7"/>
        <end position="100"/>
    </location>
</feature>
<keyword evidence="6" id="KW-1185">Reference proteome</keyword>
<gene>
    <name evidence="5" type="ORF">ABEB36_003457</name>
    <name evidence="4" type="ORF">ABEB36_014166</name>
</gene>
<evidence type="ECO:0000259" key="3">
    <source>
        <dbReference type="PROSITE" id="PS51294"/>
    </source>
</evidence>
<dbReference type="Gene3D" id="1.10.10.60">
    <property type="entry name" value="Homeodomain-like"/>
    <property type="match status" value="1"/>
</dbReference>
<sequence>MDDFTEKLIEHVKKYNVLYDMSHADYKNIRIKNKVWDEIAKDMGKHTGDDLKKRWKNLRDCFSKYLRSEKTRTGQAAKSICRYKTWPWAQHMEVFKPFLQFAQTQSNITDDLAESSKIADGGIETWNIQNETTESSENVSEASTIEQERSTKILHNLNSYKKRKALNSSTNVDKVIEFLDKRHSNVKNDCDSIDLIFKGYAASVKKLSNRRQTMIKYKIAKIIMEEELAQEAETPTESRPGTSVVNNFDTSSYMSNNMSKSPYDNLSSNPSNLREADHNSSEAAWYEDLCYTSL</sequence>
<dbReference type="CDD" id="cd00167">
    <property type="entry name" value="SANT"/>
    <property type="match status" value="1"/>
</dbReference>
<dbReference type="EMBL" id="JBDJPC010000012">
    <property type="protein sequence ID" value="KAL1489233.1"/>
    <property type="molecule type" value="Genomic_DNA"/>
</dbReference>
<dbReference type="PANTHER" id="PTHR12243:SF67">
    <property type="entry name" value="COREPRESSOR OF PANGOLIN, ISOFORM A-RELATED"/>
    <property type="match status" value="1"/>
</dbReference>
<name>A0ABD1F972_HYPHA</name>
<dbReference type="InterPro" id="IPR017930">
    <property type="entry name" value="Myb_dom"/>
</dbReference>
<evidence type="ECO:0000259" key="2">
    <source>
        <dbReference type="PROSITE" id="PS51029"/>
    </source>
</evidence>
<proteinExistence type="predicted"/>
<feature type="compositionally biased region" description="Polar residues" evidence="1">
    <location>
        <begin position="259"/>
        <end position="272"/>
    </location>
</feature>
<dbReference type="PROSITE" id="PS51294">
    <property type="entry name" value="HTH_MYB"/>
    <property type="match status" value="1"/>
</dbReference>
<feature type="domain" description="HTH myb-type" evidence="3">
    <location>
        <begin position="36"/>
        <end position="63"/>
    </location>
</feature>
<dbReference type="Proteomes" id="UP001566132">
    <property type="component" value="Unassembled WGS sequence"/>
</dbReference>
<comment type="caution">
    <text evidence="5">The sequence shown here is derived from an EMBL/GenBank/DDBJ whole genome shotgun (WGS) entry which is preliminary data.</text>
</comment>
<dbReference type="Pfam" id="PF10545">
    <property type="entry name" value="MADF_DNA_bdg"/>
    <property type="match status" value="1"/>
</dbReference>
<dbReference type="AlphaFoldDB" id="A0ABD1F972"/>
<dbReference type="PROSITE" id="PS51029">
    <property type="entry name" value="MADF"/>
    <property type="match status" value="1"/>
</dbReference>
<evidence type="ECO:0000313" key="5">
    <source>
        <dbReference type="EMBL" id="KAL1514150.1"/>
    </source>
</evidence>
<organism evidence="5 6">
    <name type="scientific">Hypothenemus hampei</name>
    <name type="common">Coffee berry borer</name>
    <dbReference type="NCBI Taxonomy" id="57062"/>
    <lineage>
        <taxon>Eukaryota</taxon>
        <taxon>Metazoa</taxon>
        <taxon>Ecdysozoa</taxon>
        <taxon>Arthropoda</taxon>
        <taxon>Hexapoda</taxon>
        <taxon>Insecta</taxon>
        <taxon>Pterygota</taxon>
        <taxon>Neoptera</taxon>
        <taxon>Endopterygota</taxon>
        <taxon>Coleoptera</taxon>
        <taxon>Polyphaga</taxon>
        <taxon>Cucujiformia</taxon>
        <taxon>Curculionidae</taxon>
        <taxon>Scolytinae</taxon>
        <taxon>Hypothenemus</taxon>
    </lineage>
</organism>
<protein>
    <recommendedName>
        <fullName evidence="7">MADF domain-containing protein</fullName>
    </recommendedName>
</protein>
<dbReference type="PANTHER" id="PTHR12243">
    <property type="entry name" value="MADF DOMAIN TRANSCRIPTION FACTOR"/>
    <property type="match status" value="1"/>
</dbReference>
<feature type="region of interest" description="Disordered" evidence="1">
    <location>
        <begin position="259"/>
        <end position="278"/>
    </location>
</feature>
<dbReference type="EMBL" id="JBDJPC010000002">
    <property type="protein sequence ID" value="KAL1514150.1"/>
    <property type="molecule type" value="Genomic_DNA"/>
</dbReference>
<reference evidence="5 6" key="1">
    <citation type="submission" date="2024-05" db="EMBL/GenBank/DDBJ databases">
        <title>Genetic variation in Jamaican populations of the coffee berry borer (Hypothenemus hampei).</title>
        <authorList>
            <person name="Errbii M."/>
            <person name="Myrie A."/>
        </authorList>
    </citation>
    <scope>NUCLEOTIDE SEQUENCE [LARGE SCALE GENOMIC DNA]</scope>
    <source>
        <strain evidence="5">JA-Hopewell-2020-01-JO</strain>
        <tissue evidence="5">Whole body</tissue>
    </source>
</reference>
<dbReference type="SMART" id="SM00595">
    <property type="entry name" value="MADF"/>
    <property type="match status" value="1"/>
</dbReference>
<evidence type="ECO:0008006" key="7">
    <source>
        <dbReference type="Google" id="ProtNLM"/>
    </source>
</evidence>
<dbReference type="InterPro" id="IPR006578">
    <property type="entry name" value="MADF-dom"/>
</dbReference>
<evidence type="ECO:0000256" key="1">
    <source>
        <dbReference type="SAM" id="MobiDB-lite"/>
    </source>
</evidence>